<feature type="non-terminal residue" evidence="1">
    <location>
        <position position="138"/>
    </location>
</feature>
<comment type="caution">
    <text evidence="1">The sequence shown here is derived from an EMBL/GenBank/DDBJ whole genome shotgun (WGS) entry which is preliminary data.</text>
</comment>
<organism evidence="1 2">
    <name type="scientific">Paraphoma chrysanthemicola</name>
    <dbReference type="NCBI Taxonomy" id="798071"/>
    <lineage>
        <taxon>Eukaryota</taxon>
        <taxon>Fungi</taxon>
        <taxon>Dikarya</taxon>
        <taxon>Ascomycota</taxon>
        <taxon>Pezizomycotina</taxon>
        <taxon>Dothideomycetes</taxon>
        <taxon>Pleosporomycetidae</taxon>
        <taxon>Pleosporales</taxon>
        <taxon>Pleosporineae</taxon>
        <taxon>Phaeosphaeriaceae</taxon>
        <taxon>Paraphoma</taxon>
    </lineage>
</organism>
<evidence type="ECO:0000313" key="1">
    <source>
        <dbReference type="EMBL" id="KAH7083745.1"/>
    </source>
</evidence>
<evidence type="ECO:0000313" key="2">
    <source>
        <dbReference type="Proteomes" id="UP000813461"/>
    </source>
</evidence>
<name>A0A8K0R2T9_9PLEO</name>
<accession>A0A8K0R2T9</accession>
<dbReference type="EMBL" id="JAGMVJ010000013">
    <property type="protein sequence ID" value="KAH7083745.1"/>
    <property type="molecule type" value="Genomic_DNA"/>
</dbReference>
<dbReference type="Proteomes" id="UP000813461">
    <property type="component" value="Unassembled WGS sequence"/>
</dbReference>
<dbReference type="AlphaFoldDB" id="A0A8K0R2T9"/>
<proteinExistence type="predicted"/>
<feature type="non-terminal residue" evidence="1">
    <location>
        <position position="1"/>
    </location>
</feature>
<sequence>YPLRLNHPHYSTDTFNLYAYPTQLPPTTLIYLQTNIPAIISYVLGQTWHPSAHTNPYEKLLIPQPPAANWTDANESALGLRMLRSGGAIMNISFTPTLARRINAMETLSLSWLPVAQRLKYIFGWPATGGVWVLTLPP</sequence>
<keyword evidence="2" id="KW-1185">Reference proteome</keyword>
<protein>
    <submittedName>
        <fullName evidence="1">Uncharacterized protein</fullName>
    </submittedName>
</protein>
<gene>
    <name evidence="1" type="ORF">FB567DRAFT_430090</name>
</gene>
<dbReference type="OrthoDB" id="3794999at2759"/>
<reference evidence="1" key="1">
    <citation type="journal article" date="2021" name="Nat. Commun.">
        <title>Genetic determinants of endophytism in the Arabidopsis root mycobiome.</title>
        <authorList>
            <person name="Mesny F."/>
            <person name="Miyauchi S."/>
            <person name="Thiergart T."/>
            <person name="Pickel B."/>
            <person name="Atanasova L."/>
            <person name="Karlsson M."/>
            <person name="Huettel B."/>
            <person name="Barry K.W."/>
            <person name="Haridas S."/>
            <person name="Chen C."/>
            <person name="Bauer D."/>
            <person name="Andreopoulos W."/>
            <person name="Pangilinan J."/>
            <person name="LaButti K."/>
            <person name="Riley R."/>
            <person name="Lipzen A."/>
            <person name="Clum A."/>
            <person name="Drula E."/>
            <person name="Henrissat B."/>
            <person name="Kohler A."/>
            <person name="Grigoriev I.V."/>
            <person name="Martin F.M."/>
            <person name="Hacquard S."/>
        </authorList>
    </citation>
    <scope>NUCLEOTIDE SEQUENCE</scope>
    <source>
        <strain evidence="1">MPI-SDFR-AT-0120</strain>
    </source>
</reference>